<dbReference type="Pfam" id="PF13360">
    <property type="entry name" value="PQQ_2"/>
    <property type="match status" value="1"/>
</dbReference>
<accession>A0ABU9B265</accession>
<dbReference type="Gene3D" id="2.130.10.10">
    <property type="entry name" value="YVTN repeat-like/Quinoprotein amine dehydrogenase"/>
    <property type="match status" value="1"/>
</dbReference>
<dbReference type="SUPFAM" id="SSF50998">
    <property type="entry name" value="Quinoprotein alcohol dehydrogenase-like"/>
    <property type="match status" value="1"/>
</dbReference>
<keyword evidence="3" id="KW-1185">Reference proteome</keyword>
<gene>
    <name evidence="2" type="ORF">WKV53_22775</name>
</gene>
<feature type="domain" description="Pyrrolo-quinoline quinone repeat" evidence="1">
    <location>
        <begin position="42"/>
        <end position="101"/>
    </location>
</feature>
<evidence type="ECO:0000259" key="1">
    <source>
        <dbReference type="Pfam" id="PF13360"/>
    </source>
</evidence>
<comment type="caution">
    <text evidence="2">The sequence shown here is derived from an EMBL/GenBank/DDBJ whole genome shotgun (WGS) entry which is preliminary data.</text>
</comment>
<evidence type="ECO:0000313" key="3">
    <source>
        <dbReference type="Proteomes" id="UP001371305"/>
    </source>
</evidence>
<dbReference type="InterPro" id="IPR015943">
    <property type="entry name" value="WD40/YVTN_repeat-like_dom_sf"/>
</dbReference>
<dbReference type="InterPro" id="IPR002372">
    <property type="entry name" value="PQQ_rpt_dom"/>
</dbReference>
<reference evidence="2 3" key="1">
    <citation type="submission" date="2024-04" db="EMBL/GenBank/DDBJ databases">
        <title>Luteolibacter sp. isolated from soil.</title>
        <authorList>
            <person name="An J."/>
        </authorList>
    </citation>
    <scope>NUCLEOTIDE SEQUENCE [LARGE SCALE GENOMIC DNA]</scope>
    <source>
        <strain evidence="2 3">Y139</strain>
    </source>
</reference>
<protein>
    <submittedName>
        <fullName evidence="2">PQQ-binding-like beta-propeller repeat protein</fullName>
    </submittedName>
</protein>
<organism evidence="2 3">
    <name type="scientific">Luteolibacter soli</name>
    <dbReference type="NCBI Taxonomy" id="3135280"/>
    <lineage>
        <taxon>Bacteria</taxon>
        <taxon>Pseudomonadati</taxon>
        <taxon>Verrucomicrobiota</taxon>
        <taxon>Verrucomicrobiia</taxon>
        <taxon>Verrucomicrobiales</taxon>
        <taxon>Verrucomicrobiaceae</taxon>
        <taxon>Luteolibacter</taxon>
    </lineage>
</organism>
<sequence length="148" mass="15479">MPFGGAAALRATYELWPKLESPPLGVSTSLQAMEDRVYLGICRHVLCVHKRTGREIWRAELKRTQLVTVMVADDIILAHAGGSLFGLRMEDGAILWRNDLPGLGYGYCTLATDGSASSGAAAASQQAQQAQVAAMAAATAASTAAASS</sequence>
<dbReference type="Proteomes" id="UP001371305">
    <property type="component" value="Unassembled WGS sequence"/>
</dbReference>
<name>A0ABU9B265_9BACT</name>
<dbReference type="RefSeq" id="WP_341407267.1">
    <property type="nucleotide sequence ID" value="NZ_JBBUKT010000011.1"/>
</dbReference>
<dbReference type="InterPro" id="IPR011047">
    <property type="entry name" value="Quinoprotein_ADH-like_sf"/>
</dbReference>
<dbReference type="EMBL" id="JBBUKT010000011">
    <property type="protein sequence ID" value="MEK7953357.1"/>
    <property type="molecule type" value="Genomic_DNA"/>
</dbReference>
<evidence type="ECO:0000313" key="2">
    <source>
        <dbReference type="EMBL" id="MEK7953357.1"/>
    </source>
</evidence>
<proteinExistence type="predicted"/>